<evidence type="ECO:0000313" key="8">
    <source>
        <dbReference type="Proteomes" id="UP000193144"/>
    </source>
</evidence>
<dbReference type="GO" id="GO:0004045">
    <property type="term" value="F:peptidyl-tRNA hydrolase activity"/>
    <property type="evidence" value="ECO:0007669"/>
    <property type="project" value="UniProtKB-EC"/>
</dbReference>
<dbReference type="PANTHER" id="PTHR17224:SF1">
    <property type="entry name" value="PEPTIDYL-TRNA HYDROLASE"/>
    <property type="match status" value="1"/>
</dbReference>
<organism evidence="7 8">
    <name type="scientific">Clohesyomyces aquaticus</name>
    <dbReference type="NCBI Taxonomy" id="1231657"/>
    <lineage>
        <taxon>Eukaryota</taxon>
        <taxon>Fungi</taxon>
        <taxon>Dikarya</taxon>
        <taxon>Ascomycota</taxon>
        <taxon>Pezizomycotina</taxon>
        <taxon>Dothideomycetes</taxon>
        <taxon>Pleosporomycetidae</taxon>
        <taxon>Pleosporales</taxon>
        <taxon>Lindgomycetaceae</taxon>
        <taxon>Clohesyomyces</taxon>
    </lineage>
</organism>
<dbReference type="OrthoDB" id="1711136at2759"/>
<evidence type="ECO:0000256" key="6">
    <source>
        <dbReference type="SAM" id="MobiDB-lite"/>
    </source>
</evidence>
<dbReference type="NCBIfam" id="TIGR00447">
    <property type="entry name" value="pth"/>
    <property type="match status" value="1"/>
</dbReference>
<evidence type="ECO:0000256" key="1">
    <source>
        <dbReference type="ARBA" id="ARBA00013260"/>
    </source>
</evidence>
<protein>
    <recommendedName>
        <fullName evidence="1">peptidyl-tRNA hydrolase</fullName>
        <ecNumber evidence="1">3.1.1.29</ecNumber>
    </recommendedName>
</protein>
<evidence type="ECO:0000256" key="2">
    <source>
        <dbReference type="ARBA" id="ARBA00022555"/>
    </source>
</evidence>
<keyword evidence="8" id="KW-1185">Reference proteome</keyword>
<feature type="compositionally biased region" description="Low complexity" evidence="6">
    <location>
        <begin position="54"/>
        <end position="72"/>
    </location>
</feature>
<reference evidence="7 8" key="1">
    <citation type="submission" date="2016-07" db="EMBL/GenBank/DDBJ databases">
        <title>Pervasive Adenine N6-methylation of Active Genes in Fungi.</title>
        <authorList>
            <consortium name="DOE Joint Genome Institute"/>
            <person name="Mondo S.J."/>
            <person name="Dannebaum R.O."/>
            <person name="Kuo R.C."/>
            <person name="Labutti K."/>
            <person name="Haridas S."/>
            <person name="Kuo A."/>
            <person name="Salamov A."/>
            <person name="Ahrendt S.R."/>
            <person name="Lipzen A."/>
            <person name="Sullivan W."/>
            <person name="Andreopoulos W.B."/>
            <person name="Clum A."/>
            <person name="Lindquist E."/>
            <person name="Daum C."/>
            <person name="Ramamoorthy G.K."/>
            <person name="Gryganskyi A."/>
            <person name="Culley D."/>
            <person name="Magnuson J.K."/>
            <person name="James T.Y."/>
            <person name="O'Malley M.A."/>
            <person name="Stajich J.E."/>
            <person name="Spatafora J.W."/>
            <person name="Visel A."/>
            <person name="Grigoriev I.V."/>
        </authorList>
    </citation>
    <scope>NUCLEOTIDE SEQUENCE [LARGE SCALE GENOMIC DNA]</scope>
    <source>
        <strain evidence="7 8">CBS 115471</strain>
    </source>
</reference>
<dbReference type="InterPro" id="IPR018171">
    <property type="entry name" value="Pept_tRNA_hydro_CS"/>
</dbReference>
<name>A0A1Y1ZI63_9PLEO</name>
<dbReference type="STRING" id="1231657.A0A1Y1ZI63"/>
<evidence type="ECO:0000256" key="5">
    <source>
        <dbReference type="ARBA" id="ARBA00038063"/>
    </source>
</evidence>
<comment type="caution">
    <text evidence="7">The sequence shown here is derived from an EMBL/GenBank/DDBJ whole genome shotgun (WGS) entry which is preliminary data.</text>
</comment>
<proteinExistence type="inferred from homology"/>
<dbReference type="Proteomes" id="UP000193144">
    <property type="component" value="Unassembled WGS sequence"/>
</dbReference>
<dbReference type="InterPro" id="IPR036416">
    <property type="entry name" value="Pept_tRNA_hydro_sf"/>
</dbReference>
<feature type="compositionally biased region" description="Polar residues" evidence="6">
    <location>
        <begin position="1"/>
        <end position="28"/>
    </location>
</feature>
<dbReference type="EMBL" id="MCFA01000080">
    <property type="protein sequence ID" value="ORY09926.1"/>
    <property type="molecule type" value="Genomic_DNA"/>
</dbReference>
<evidence type="ECO:0000313" key="7">
    <source>
        <dbReference type="EMBL" id="ORY09926.1"/>
    </source>
</evidence>
<dbReference type="PROSITE" id="PS01196">
    <property type="entry name" value="PEPT_TRNA_HYDROL_2"/>
    <property type="match status" value="1"/>
</dbReference>
<sequence length="325" mass="35662">MANTQTRAHVASPTPTSDPKTKNFTNPSEPHDDESAIEVAPPTSRKEKRKQRKQTSQPTTASQTTPQNSSAQFLKPTAPPNHPPKSRKPQPSALAIMPPLSIPGLTSATTSLYKHPILVCSLGNPGSTYANTLHSAGHYILSHIREMRLYYGWQSGLSGLVARPKSDMFHSFSPIRGYQRTGDTSAPAENFVLWQSTTLMNVCGKSVQKAWDGFRREMAGNGVEPRLVIVHDELESKLGAVSVRDGMSSARGHNGVKSVQASLSKGVKFWRIGVGIGRPESRDPSVVAKYVLRKFTYNEEKALRYAASEVLERIREISEGKKYPG</sequence>
<dbReference type="Gene3D" id="3.40.50.1470">
    <property type="entry name" value="Peptidyl-tRNA hydrolase"/>
    <property type="match status" value="1"/>
</dbReference>
<accession>A0A1Y1ZI63</accession>
<dbReference type="Pfam" id="PF01195">
    <property type="entry name" value="Pept_tRNA_hydro"/>
    <property type="match status" value="1"/>
</dbReference>
<gene>
    <name evidence="7" type="ORF">BCR34DRAFT_567725</name>
</gene>
<evidence type="ECO:0000256" key="4">
    <source>
        <dbReference type="ARBA" id="ARBA00022884"/>
    </source>
</evidence>
<comment type="similarity">
    <text evidence="5">Belongs to the PTH family.</text>
</comment>
<feature type="region of interest" description="Disordered" evidence="6">
    <location>
        <begin position="1"/>
        <end position="97"/>
    </location>
</feature>
<keyword evidence="4" id="KW-0694">RNA-binding</keyword>
<dbReference type="InterPro" id="IPR001328">
    <property type="entry name" value="Pept_tRNA_hydro"/>
</dbReference>
<keyword evidence="3 7" id="KW-0378">Hydrolase</keyword>
<evidence type="ECO:0000256" key="3">
    <source>
        <dbReference type="ARBA" id="ARBA00022801"/>
    </source>
</evidence>
<dbReference type="GO" id="GO:0000049">
    <property type="term" value="F:tRNA binding"/>
    <property type="evidence" value="ECO:0007669"/>
    <property type="project" value="UniProtKB-KW"/>
</dbReference>
<dbReference type="PANTHER" id="PTHR17224">
    <property type="entry name" value="PEPTIDYL-TRNA HYDROLASE"/>
    <property type="match status" value="1"/>
</dbReference>
<keyword evidence="2" id="KW-0820">tRNA-binding</keyword>
<dbReference type="EC" id="3.1.1.29" evidence="1"/>
<dbReference type="AlphaFoldDB" id="A0A1Y1ZI63"/>
<dbReference type="SUPFAM" id="SSF53178">
    <property type="entry name" value="Peptidyl-tRNA hydrolase-like"/>
    <property type="match status" value="1"/>
</dbReference>